<dbReference type="PANTHER" id="PTHR45952">
    <property type="entry name" value="ALUMINUM INDUCED PROTEIN WITH YGL AND LRDR MOTIFS"/>
    <property type="match status" value="1"/>
</dbReference>
<dbReference type="Pfam" id="PF12481">
    <property type="entry name" value="DUF3700"/>
    <property type="match status" value="1"/>
</dbReference>
<evidence type="ECO:0000313" key="2">
    <source>
        <dbReference type="EMBL" id="MED6141117.1"/>
    </source>
</evidence>
<dbReference type="Proteomes" id="UP001341840">
    <property type="component" value="Unassembled WGS sequence"/>
</dbReference>
<sequence length="98" mass="10972">MPKCSFFEWINDNEDWNSEWAKSKDRFPYPADQVLIELQGSFGFLIYDNKDGTVFVASGSNGQIVVFWGIAADGLIVISENLELIKVSCAKSFAPFPT</sequence>
<reference evidence="2 3" key="1">
    <citation type="journal article" date="2023" name="Plants (Basel)">
        <title>Bridging the Gap: Combining Genomics and Transcriptomics Approaches to Understand Stylosanthes scabra, an Orphan Legume from the Brazilian Caatinga.</title>
        <authorList>
            <person name="Ferreira-Neto J.R.C."/>
            <person name="da Silva M.D."/>
            <person name="Binneck E."/>
            <person name="de Melo N.F."/>
            <person name="da Silva R.H."/>
            <person name="de Melo A.L.T.M."/>
            <person name="Pandolfi V."/>
            <person name="Bustamante F.O."/>
            <person name="Brasileiro-Vidal A.C."/>
            <person name="Benko-Iseppon A.M."/>
        </authorList>
    </citation>
    <scope>NUCLEOTIDE SEQUENCE [LARGE SCALE GENOMIC DNA]</scope>
    <source>
        <tissue evidence="2">Leaves</tissue>
    </source>
</reference>
<evidence type="ECO:0000259" key="1">
    <source>
        <dbReference type="SMART" id="SM01172"/>
    </source>
</evidence>
<dbReference type="SMART" id="SM01172">
    <property type="entry name" value="DUF3700"/>
    <property type="match status" value="1"/>
</dbReference>
<keyword evidence="3" id="KW-1185">Reference proteome</keyword>
<dbReference type="PANTHER" id="PTHR45952:SF6">
    <property type="entry name" value="STEM-SPECIFIC PROTEIN TSJT1-LIKE"/>
    <property type="match status" value="1"/>
</dbReference>
<dbReference type="InterPro" id="IPR024286">
    <property type="entry name" value="DUF3700"/>
</dbReference>
<dbReference type="EMBL" id="JASCZI010063176">
    <property type="protein sequence ID" value="MED6141117.1"/>
    <property type="molecule type" value="Genomic_DNA"/>
</dbReference>
<comment type="caution">
    <text evidence="2">The sequence shown here is derived from an EMBL/GenBank/DDBJ whole genome shotgun (WGS) entry which is preliminary data.</text>
</comment>
<evidence type="ECO:0000313" key="3">
    <source>
        <dbReference type="Proteomes" id="UP001341840"/>
    </source>
</evidence>
<protein>
    <recommendedName>
        <fullName evidence="1">DUF3700 domain-containing protein</fullName>
    </recommendedName>
</protein>
<organism evidence="2 3">
    <name type="scientific">Stylosanthes scabra</name>
    <dbReference type="NCBI Taxonomy" id="79078"/>
    <lineage>
        <taxon>Eukaryota</taxon>
        <taxon>Viridiplantae</taxon>
        <taxon>Streptophyta</taxon>
        <taxon>Embryophyta</taxon>
        <taxon>Tracheophyta</taxon>
        <taxon>Spermatophyta</taxon>
        <taxon>Magnoliopsida</taxon>
        <taxon>eudicotyledons</taxon>
        <taxon>Gunneridae</taxon>
        <taxon>Pentapetalae</taxon>
        <taxon>rosids</taxon>
        <taxon>fabids</taxon>
        <taxon>Fabales</taxon>
        <taxon>Fabaceae</taxon>
        <taxon>Papilionoideae</taxon>
        <taxon>50 kb inversion clade</taxon>
        <taxon>dalbergioids sensu lato</taxon>
        <taxon>Dalbergieae</taxon>
        <taxon>Pterocarpus clade</taxon>
        <taxon>Stylosanthes</taxon>
    </lineage>
</organism>
<name>A0ABU6SXI0_9FABA</name>
<dbReference type="Gene3D" id="3.60.20.10">
    <property type="entry name" value="Glutamine Phosphoribosylpyrophosphate, subunit 1, domain 1"/>
    <property type="match status" value="1"/>
</dbReference>
<accession>A0ABU6SXI0</accession>
<dbReference type="InterPro" id="IPR044828">
    <property type="entry name" value="TSJT1-like"/>
</dbReference>
<proteinExistence type="predicted"/>
<dbReference type="InterPro" id="IPR029055">
    <property type="entry name" value="Ntn_hydrolases_N"/>
</dbReference>
<gene>
    <name evidence="2" type="ORF">PIB30_100147</name>
</gene>
<feature type="domain" description="DUF3700" evidence="1">
    <location>
        <begin position="1"/>
        <end position="97"/>
    </location>
</feature>
<feature type="non-terminal residue" evidence="2">
    <location>
        <position position="98"/>
    </location>
</feature>